<evidence type="ECO:0000313" key="1">
    <source>
        <dbReference type="EMBL" id="WKK79944.2"/>
    </source>
</evidence>
<sequence length="278" mass="32162">MKKTLKSSLILFNLMLLLTLGCSNKKEKIEKDYVLVVDDDGIMVEKFDTTNIDENKFNLNNEVFKVGTSFKYDFEHRTTSGEIKYFKINPDHKGWDFVDADDTDSLIVKSVVIQVMNGNPIAQFIPDYNQTAIAYILIEGVPFSMSGAIENEANIWIHPPREHYFKILELNPFPYIKAPYKIGTKWNWNLIIGSSYADRRWKTWENTIENNYQYEITNKILLETALGNLQCYVIESEAESRIGKTALTAYFHPKYGFVKLDYTNIDGSKTMLELIKTN</sequence>
<proteinExistence type="predicted"/>
<protein>
    <submittedName>
        <fullName evidence="1">Uncharacterized protein</fullName>
    </submittedName>
</protein>
<dbReference type="Proteomes" id="UP001232019">
    <property type="component" value="Chromosome"/>
</dbReference>
<dbReference type="RefSeq" id="WP_322346605.1">
    <property type="nucleotide sequence ID" value="NZ_CP129968.2"/>
</dbReference>
<reference evidence="1" key="1">
    <citation type="submission" date="2023-08" db="EMBL/GenBank/DDBJ databases">
        <title>Comparative genomics and taxonomic characterization of three novel marine species of genus Marivirga.</title>
        <authorList>
            <person name="Muhammad N."/>
            <person name="Kim S.-G."/>
        </authorList>
    </citation>
    <scope>NUCLEOTIDE SEQUENCE</scope>
    <source>
        <strain evidence="1">BKB1-2</strain>
    </source>
</reference>
<name>A0AA49GG59_9BACT</name>
<dbReference type="PROSITE" id="PS51257">
    <property type="entry name" value="PROKAR_LIPOPROTEIN"/>
    <property type="match status" value="1"/>
</dbReference>
<dbReference type="AlphaFoldDB" id="A0AA49GG59"/>
<organism evidence="1">
    <name type="scientific">Marivirga arenosa</name>
    <dbReference type="NCBI Taxonomy" id="3059076"/>
    <lineage>
        <taxon>Bacteria</taxon>
        <taxon>Pseudomonadati</taxon>
        <taxon>Bacteroidota</taxon>
        <taxon>Cytophagia</taxon>
        <taxon>Cytophagales</taxon>
        <taxon>Marivirgaceae</taxon>
        <taxon>Marivirga</taxon>
    </lineage>
</organism>
<gene>
    <name evidence="1" type="ORF">QYS47_22210</name>
</gene>
<accession>A0AA49GG59</accession>
<dbReference type="KEGG" id="marp:QYS47_22210"/>
<dbReference type="EMBL" id="CP129968">
    <property type="protein sequence ID" value="WKK79944.2"/>
    <property type="molecule type" value="Genomic_DNA"/>
</dbReference>